<evidence type="ECO:0000313" key="7">
    <source>
        <dbReference type="WBParaSite" id="L893_g27245.t1"/>
    </source>
</evidence>
<name>A0A1I7ZK58_9BILA</name>
<dbReference type="SUPFAM" id="SSF81822">
    <property type="entry name" value="RuBisCo LSMT C-terminal, substrate-binding domain"/>
    <property type="match status" value="1"/>
</dbReference>
<dbReference type="AlphaFoldDB" id="A0A1I7ZK58"/>
<dbReference type="CDD" id="cd19176">
    <property type="entry name" value="SET_SETD3"/>
    <property type="match status" value="1"/>
</dbReference>
<dbReference type="GO" id="GO:0032259">
    <property type="term" value="P:methylation"/>
    <property type="evidence" value="ECO:0007669"/>
    <property type="project" value="UniProtKB-KW"/>
</dbReference>
<dbReference type="InterPro" id="IPR025785">
    <property type="entry name" value="SETD3"/>
</dbReference>
<evidence type="ECO:0000256" key="3">
    <source>
        <dbReference type="ARBA" id="ARBA00022691"/>
    </source>
</evidence>
<dbReference type="GO" id="GO:0018064">
    <property type="term" value="F:protein-L-histidine N-tele-methyltransferase activity"/>
    <property type="evidence" value="ECO:0007669"/>
    <property type="project" value="UniProtKB-EC"/>
</dbReference>
<dbReference type="InterPro" id="IPR046341">
    <property type="entry name" value="SET_dom_sf"/>
</dbReference>
<evidence type="ECO:0000256" key="4">
    <source>
        <dbReference type="PROSITE-ProRule" id="PRU00898"/>
    </source>
</evidence>
<dbReference type="InterPro" id="IPR001214">
    <property type="entry name" value="SET_dom"/>
</dbReference>
<evidence type="ECO:0000313" key="6">
    <source>
        <dbReference type="Proteomes" id="UP000095287"/>
    </source>
</evidence>
<feature type="domain" description="SET" evidence="5">
    <location>
        <begin position="53"/>
        <end position="298"/>
    </location>
</feature>
<dbReference type="PROSITE" id="PS51565">
    <property type="entry name" value="SAM_MT85_SETD3"/>
    <property type="match status" value="1"/>
</dbReference>
<dbReference type="WBParaSite" id="L893_g27245.t1">
    <property type="protein sequence ID" value="L893_g27245.t1"/>
    <property type="gene ID" value="L893_g27245"/>
</dbReference>
<keyword evidence="6" id="KW-1185">Reference proteome</keyword>
<comment type="similarity">
    <text evidence="4">Belongs to the class V-like SAM-binding methyltransferase superfamily. SETD3 actin-histidine methyltransferase family.</text>
</comment>
<keyword evidence="1 4" id="KW-0489">Methyltransferase</keyword>
<dbReference type="PANTHER" id="PTHR13271">
    <property type="entry name" value="UNCHARACTERIZED PUTATIVE METHYLTRANSFERASE"/>
    <property type="match status" value="1"/>
</dbReference>
<dbReference type="InterPro" id="IPR044428">
    <property type="entry name" value="SETD3_SET"/>
</dbReference>
<comment type="catalytic activity">
    <reaction evidence="4">
        <text>L-histidyl-[protein] + S-adenosyl-L-methionine = N(tele)-methyl-L-histidyl-[protein] + S-adenosyl-L-homocysteine + H(+)</text>
        <dbReference type="Rhea" id="RHEA:19369"/>
        <dbReference type="Rhea" id="RHEA-COMP:9745"/>
        <dbReference type="Rhea" id="RHEA-COMP:11600"/>
        <dbReference type="ChEBI" id="CHEBI:15378"/>
        <dbReference type="ChEBI" id="CHEBI:16367"/>
        <dbReference type="ChEBI" id="CHEBI:29979"/>
        <dbReference type="ChEBI" id="CHEBI:57856"/>
        <dbReference type="ChEBI" id="CHEBI:59789"/>
        <dbReference type="EC" id="2.1.1.85"/>
    </reaction>
</comment>
<evidence type="ECO:0000256" key="2">
    <source>
        <dbReference type="ARBA" id="ARBA00022679"/>
    </source>
</evidence>
<dbReference type="SUPFAM" id="SSF82199">
    <property type="entry name" value="SET domain"/>
    <property type="match status" value="1"/>
</dbReference>
<dbReference type="GO" id="GO:0016279">
    <property type="term" value="F:protein-lysine N-methyltransferase activity"/>
    <property type="evidence" value="ECO:0007669"/>
    <property type="project" value="TreeGrafter"/>
</dbReference>
<dbReference type="PANTHER" id="PTHR13271:SF47">
    <property type="entry name" value="ACTIN-HISTIDINE N-METHYLTRANSFERASE"/>
    <property type="match status" value="1"/>
</dbReference>
<evidence type="ECO:0000259" key="5">
    <source>
        <dbReference type="PROSITE" id="PS50280"/>
    </source>
</evidence>
<keyword evidence="3 4" id="KW-0949">S-adenosyl-L-methionine</keyword>
<dbReference type="InterPro" id="IPR050600">
    <property type="entry name" value="SETD3_SETD6_MTase"/>
</dbReference>
<dbReference type="PROSITE" id="PS50280">
    <property type="entry name" value="SET"/>
    <property type="match status" value="1"/>
</dbReference>
<dbReference type="Pfam" id="PF00856">
    <property type="entry name" value="SET"/>
    <property type="match status" value="1"/>
</dbReference>
<proteinExistence type="inferred from homology"/>
<sequence length="461" mass="52753">MPVNYATLQAEHRLIREGLDELSAFYEPLNSSERKARIHEFVLWAEARGIDNCGVCIKATEPYGLGLVASGNLDSGNVVVRVPVSAILSVDKAQKSDMLRRVYENDDLVSKMDNVCLSLMLACEKLKGEKSEWAPYINMLPANFETPLYFTDEQLESLKPSPLYDEALHFYRNIARQYIYFLLKVALTSHRSEFNNPLKKKGESPVFVNTPFTVNNFSYQLYRWCVSCVSTRVNVIPSEDKRKPKMLTCLIPFMDMANHLLNIDAKEEAVYFDAEGQYAGIITQKSYKAGEPVYIHYGKRSNWQFFLHNGFVPEQPNPYDIYKLKMGFRKTDPLLQARLLRLRFLCGDSVQSNSSNVFVFTVTSDPPHIDQSLLEFARAFVAPEPKKIETTQEEELKALKFLADRFGLLVKQYTNLPVEPPNDDQVAVFVWRLKTGEKLLLRNVATYIENRLKADCCSNTV</sequence>
<dbReference type="Gene3D" id="3.90.1420.10">
    <property type="entry name" value="Rubisco LSMT, substrate-binding domain"/>
    <property type="match status" value="1"/>
</dbReference>
<accession>A0A1I7ZK58</accession>
<evidence type="ECO:0000256" key="1">
    <source>
        <dbReference type="ARBA" id="ARBA00022603"/>
    </source>
</evidence>
<dbReference type="InterPro" id="IPR036464">
    <property type="entry name" value="Rubisco_LSMT_subst-bd_sf"/>
</dbReference>
<keyword evidence="2 4" id="KW-0808">Transferase</keyword>
<dbReference type="Gene3D" id="3.90.1410.10">
    <property type="entry name" value="set domain protein methyltransferase, domain 1"/>
    <property type="match status" value="1"/>
</dbReference>
<organism evidence="6 7">
    <name type="scientific">Steinernema glaseri</name>
    <dbReference type="NCBI Taxonomy" id="37863"/>
    <lineage>
        <taxon>Eukaryota</taxon>
        <taxon>Metazoa</taxon>
        <taxon>Ecdysozoa</taxon>
        <taxon>Nematoda</taxon>
        <taxon>Chromadorea</taxon>
        <taxon>Rhabditida</taxon>
        <taxon>Tylenchina</taxon>
        <taxon>Panagrolaimomorpha</taxon>
        <taxon>Strongyloidoidea</taxon>
        <taxon>Steinernematidae</taxon>
        <taxon>Steinernema</taxon>
    </lineage>
</organism>
<dbReference type="EC" id="2.1.1.85" evidence="4"/>
<protein>
    <recommendedName>
        <fullName evidence="4">protein-histidine N-methyltransferase</fullName>
        <ecNumber evidence="4">2.1.1.85</ecNumber>
    </recommendedName>
</protein>
<reference evidence="7" key="1">
    <citation type="submission" date="2016-11" db="UniProtKB">
        <authorList>
            <consortium name="WormBaseParasite"/>
        </authorList>
    </citation>
    <scope>IDENTIFICATION</scope>
</reference>
<dbReference type="Proteomes" id="UP000095287">
    <property type="component" value="Unplaced"/>
</dbReference>